<feature type="transmembrane region" description="Helical" evidence="1">
    <location>
        <begin position="146"/>
        <end position="164"/>
    </location>
</feature>
<dbReference type="AlphaFoldDB" id="A0A8T4LDT0"/>
<accession>A0A8T4LDT0</accession>
<feature type="transmembrane region" description="Helical" evidence="1">
    <location>
        <begin position="37"/>
        <end position="58"/>
    </location>
</feature>
<reference evidence="2" key="1">
    <citation type="submission" date="2021-03" db="EMBL/GenBank/DDBJ databases">
        <authorList>
            <person name="Jaffe A."/>
        </authorList>
    </citation>
    <scope>NUCLEOTIDE SEQUENCE</scope>
    <source>
        <strain evidence="2">RIFCSPLOWO2_01_FULL_58_19</strain>
    </source>
</reference>
<protein>
    <submittedName>
        <fullName evidence="2">Uncharacterized protein</fullName>
    </submittedName>
</protein>
<dbReference type="Proteomes" id="UP000678237">
    <property type="component" value="Unassembled WGS sequence"/>
</dbReference>
<feature type="transmembrane region" description="Helical" evidence="1">
    <location>
        <begin position="208"/>
        <end position="229"/>
    </location>
</feature>
<gene>
    <name evidence="2" type="ORF">J4203_02975</name>
</gene>
<sequence>MMDATEWLLIWLAAGVFLQAAWLLKQSRTSRGIQAKVILLISLFTAGYWAAVRLSIGVPFLDALPYYVLMWCFLFAVLFRDEVLPQITEETVLIFNVLFAYLAFKHFSPLLLANPVLLAGFLLPTLAAVGNAFVNKPLGFKARLFFYAWFLAITIFLIGFQSLVNPTLWLALGNLTLVENGFPLPLEFQGCIGGQGPLICDRFFGPEILLLGATLLYLMIYATTLFLLVPWPQKHLPYRDTLRHWRKHLERMAGKFSIEQMEPAKAGLLLAGLLGVLLANNVLQAVDDATAISTLLLATQWLGRSPR</sequence>
<feature type="transmembrane region" description="Helical" evidence="1">
    <location>
        <begin position="6"/>
        <end position="25"/>
    </location>
</feature>
<feature type="transmembrane region" description="Helical" evidence="1">
    <location>
        <begin position="116"/>
        <end position="134"/>
    </location>
</feature>
<evidence type="ECO:0000256" key="1">
    <source>
        <dbReference type="SAM" id="Phobius"/>
    </source>
</evidence>
<feature type="transmembrane region" description="Helical" evidence="1">
    <location>
        <begin position="87"/>
        <end position="104"/>
    </location>
</feature>
<evidence type="ECO:0000313" key="3">
    <source>
        <dbReference type="Proteomes" id="UP000678237"/>
    </source>
</evidence>
<keyword evidence="1" id="KW-1133">Transmembrane helix</keyword>
<comment type="caution">
    <text evidence="2">The sequence shown here is derived from an EMBL/GenBank/DDBJ whole genome shotgun (WGS) entry which is preliminary data.</text>
</comment>
<keyword evidence="1" id="KW-0812">Transmembrane</keyword>
<keyword evidence="1" id="KW-0472">Membrane</keyword>
<name>A0A8T4LDT0_9ARCH</name>
<feature type="transmembrane region" description="Helical" evidence="1">
    <location>
        <begin position="64"/>
        <end position="80"/>
    </location>
</feature>
<proteinExistence type="predicted"/>
<evidence type="ECO:0000313" key="2">
    <source>
        <dbReference type="EMBL" id="MBS3062810.1"/>
    </source>
</evidence>
<organism evidence="2 3">
    <name type="scientific">Candidatus Iainarchaeum sp</name>
    <dbReference type="NCBI Taxonomy" id="3101447"/>
    <lineage>
        <taxon>Archaea</taxon>
        <taxon>Candidatus Iainarchaeota</taxon>
        <taxon>Candidatus Iainarchaeia</taxon>
        <taxon>Candidatus Iainarchaeales</taxon>
        <taxon>Candidatus Iainarchaeaceae</taxon>
        <taxon>Candidatus Iainarchaeum</taxon>
    </lineage>
</organism>
<dbReference type="EMBL" id="JAGVWE010000003">
    <property type="protein sequence ID" value="MBS3062810.1"/>
    <property type="molecule type" value="Genomic_DNA"/>
</dbReference>
<reference evidence="2" key="2">
    <citation type="submission" date="2021-05" db="EMBL/GenBank/DDBJ databases">
        <title>Protein family content uncovers lineage relationships and bacterial pathway maintenance mechanisms in DPANN archaea.</title>
        <authorList>
            <person name="Castelle C.J."/>
            <person name="Meheust R."/>
            <person name="Jaffe A.L."/>
            <person name="Seitz K."/>
            <person name="Gong X."/>
            <person name="Baker B.J."/>
            <person name="Banfield J.F."/>
        </authorList>
    </citation>
    <scope>NUCLEOTIDE SEQUENCE</scope>
    <source>
        <strain evidence="2">RIFCSPLOWO2_01_FULL_58_19</strain>
    </source>
</reference>